<dbReference type="Proteomes" id="UP000291101">
    <property type="component" value="Unassembled WGS sequence"/>
</dbReference>
<organism evidence="2 3">
    <name type="scientific">Nocardioides zhouii</name>
    <dbReference type="NCBI Taxonomy" id="1168729"/>
    <lineage>
        <taxon>Bacteria</taxon>
        <taxon>Bacillati</taxon>
        <taxon>Actinomycetota</taxon>
        <taxon>Actinomycetes</taxon>
        <taxon>Propionibacteriales</taxon>
        <taxon>Nocardioidaceae</taxon>
        <taxon>Nocardioides</taxon>
    </lineage>
</organism>
<keyword evidence="3" id="KW-1185">Reference proteome</keyword>
<sequence>MRESLTSRSDATTSDLSDAPPRTGSRVGRRIGVAVLITIVLAAGFDALGPRAGDTSAVGGGYAVGLEYAQIARAGEPAPLTLTITTDTGFGDSVQVRFCSTYFDHLDFQSWYPNPSAETSEADWVVYEFDPPPAGRSLRVALDARVAPGQLGGLDRCEVSVLDKDEPVVTATWTTWRMP</sequence>
<gene>
    <name evidence="2" type="ORF">EUA94_03075</name>
</gene>
<proteinExistence type="predicted"/>
<dbReference type="EMBL" id="SDWV01000002">
    <property type="protein sequence ID" value="RYC14300.1"/>
    <property type="molecule type" value="Genomic_DNA"/>
</dbReference>
<dbReference type="OrthoDB" id="3785419at2"/>
<dbReference type="RefSeq" id="WP_129424544.1">
    <property type="nucleotide sequence ID" value="NZ_SDWV01000002.1"/>
</dbReference>
<feature type="region of interest" description="Disordered" evidence="1">
    <location>
        <begin position="1"/>
        <end position="24"/>
    </location>
</feature>
<comment type="caution">
    <text evidence="2">The sequence shown here is derived from an EMBL/GenBank/DDBJ whole genome shotgun (WGS) entry which is preliminary data.</text>
</comment>
<evidence type="ECO:0000256" key="1">
    <source>
        <dbReference type="SAM" id="MobiDB-lite"/>
    </source>
</evidence>
<dbReference type="AlphaFoldDB" id="A0A4Q2TAM4"/>
<feature type="compositionally biased region" description="Polar residues" evidence="1">
    <location>
        <begin position="1"/>
        <end position="16"/>
    </location>
</feature>
<name>A0A4Q2TAM4_9ACTN</name>
<evidence type="ECO:0000313" key="3">
    <source>
        <dbReference type="Proteomes" id="UP000291101"/>
    </source>
</evidence>
<reference evidence="2 3" key="1">
    <citation type="submission" date="2019-01" db="EMBL/GenBank/DDBJ databases">
        <title>Novel species of Nocardioides.</title>
        <authorList>
            <person name="Liu Q."/>
            <person name="X Y.-H."/>
        </authorList>
    </citation>
    <scope>NUCLEOTIDE SEQUENCE [LARGE SCALE GENOMIC DNA]</scope>
    <source>
        <strain evidence="2 3">HLT2-9</strain>
    </source>
</reference>
<protein>
    <submittedName>
        <fullName evidence="2">Uncharacterized protein</fullName>
    </submittedName>
</protein>
<evidence type="ECO:0000313" key="2">
    <source>
        <dbReference type="EMBL" id="RYC14300.1"/>
    </source>
</evidence>
<accession>A0A4Q2TAM4</accession>